<evidence type="ECO:0008006" key="4">
    <source>
        <dbReference type="Google" id="ProtNLM"/>
    </source>
</evidence>
<feature type="region of interest" description="Disordered" evidence="1">
    <location>
        <begin position="353"/>
        <end position="385"/>
    </location>
</feature>
<keyword evidence="3" id="KW-1185">Reference proteome</keyword>
<sequence>MDPFNIAVGCVGLCDSITKATFGIPSLIQTVSDARDELCQISNQLEQLKTIMALIQRDFGSSEELPTPQRYEIFSVINNCLDTLKSIIEIVEEHKGRLAPGLWALKGKKKVQEMSHNLDMYMRQLDLILHGSNSAMLQVITRHTNMTHIACGEMRHDLLDVREDTTTLKVQSSDQTRILGQIIEKLSRVESYACMLLNKDPSPDENEQFESGHTVGGHSDTQSIAVTRDSWEPQVMRDNPTVSDQEKLLASINDTSWHGSNQVSTAKPFQWRPMQELPLSKEFSMSESVTHDSMPSSGPMGSSGVTRSRENKIANQFKQDVLERARVATETNAIEVPESDQGEEIRMTFKLQVQKSSKNSMRRKTCTSSNVISSRDRPKLRSAHEQAVVDSFQRIVMEAASATQ</sequence>
<feature type="compositionally biased region" description="Basic and acidic residues" evidence="1">
    <location>
        <begin position="374"/>
        <end position="384"/>
    </location>
</feature>
<evidence type="ECO:0000313" key="2">
    <source>
        <dbReference type="EMBL" id="KAH7131297.1"/>
    </source>
</evidence>
<reference evidence="2" key="1">
    <citation type="journal article" date="2021" name="Nat. Commun.">
        <title>Genetic determinants of endophytism in the Arabidopsis root mycobiome.</title>
        <authorList>
            <person name="Mesny F."/>
            <person name="Miyauchi S."/>
            <person name="Thiergart T."/>
            <person name="Pickel B."/>
            <person name="Atanasova L."/>
            <person name="Karlsson M."/>
            <person name="Huettel B."/>
            <person name="Barry K.W."/>
            <person name="Haridas S."/>
            <person name="Chen C."/>
            <person name="Bauer D."/>
            <person name="Andreopoulos W."/>
            <person name="Pangilinan J."/>
            <person name="LaButti K."/>
            <person name="Riley R."/>
            <person name="Lipzen A."/>
            <person name="Clum A."/>
            <person name="Drula E."/>
            <person name="Henrissat B."/>
            <person name="Kohler A."/>
            <person name="Grigoriev I.V."/>
            <person name="Martin F.M."/>
            <person name="Hacquard S."/>
        </authorList>
    </citation>
    <scope>NUCLEOTIDE SEQUENCE</scope>
    <source>
        <strain evidence="2">MPI-CAGE-AT-0147</strain>
    </source>
</reference>
<comment type="caution">
    <text evidence="2">The sequence shown here is derived from an EMBL/GenBank/DDBJ whole genome shotgun (WGS) entry which is preliminary data.</text>
</comment>
<dbReference type="Proteomes" id="UP000738349">
    <property type="component" value="Unassembled WGS sequence"/>
</dbReference>
<name>A0A9P9IS55_9HYPO</name>
<accession>A0A9P9IS55</accession>
<gene>
    <name evidence="2" type="ORF">EDB81DRAFT_808305</name>
</gene>
<evidence type="ECO:0000256" key="1">
    <source>
        <dbReference type="SAM" id="MobiDB-lite"/>
    </source>
</evidence>
<evidence type="ECO:0000313" key="3">
    <source>
        <dbReference type="Proteomes" id="UP000738349"/>
    </source>
</evidence>
<dbReference type="AlphaFoldDB" id="A0A9P9IS55"/>
<proteinExistence type="predicted"/>
<dbReference type="OrthoDB" id="5019836at2759"/>
<organism evidence="2 3">
    <name type="scientific">Dactylonectria macrodidyma</name>
    <dbReference type="NCBI Taxonomy" id="307937"/>
    <lineage>
        <taxon>Eukaryota</taxon>
        <taxon>Fungi</taxon>
        <taxon>Dikarya</taxon>
        <taxon>Ascomycota</taxon>
        <taxon>Pezizomycotina</taxon>
        <taxon>Sordariomycetes</taxon>
        <taxon>Hypocreomycetidae</taxon>
        <taxon>Hypocreales</taxon>
        <taxon>Nectriaceae</taxon>
        <taxon>Dactylonectria</taxon>
    </lineage>
</organism>
<dbReference type="EMBL" id="JAGMUV010000017">
    <property type="protein sequence ID" value="KAH7131297.1"/>
    <property type="molecule type" value="Genomic_DNA"/>
</dbReference>
<protein>
    <recommendedName>
        <fullName evidence="4">Fungal N-terminal domain-containing protein</fullName>
    </recommendedName>
</protein>